<keyword evidence="8" id="KW-0413">Isomerase</keyword>
<evidence type="ECO:0000259" key="11">
    <source>
        <dbReference type="PROSITE" id="PS51194"/>
    </source>
</evidence>
<evidence type="ECO:0000256" key="4">
    <source>
        <dbReference type="ARBA" id="ARBA00022806"/>
    </source>
</evidence>
<dbReference type="Pfam" id="PF19306">
    <property type="entry name" value="WHD_Lhr"/>
    <property type="match status" value="1"/>
</dbReference>
<dbReference type="InterPro" id="IPR055367">
    <property type="entry name" value="WH4_Lhr"/>
</dbReference>
<sequence length="1514" mass="167040">MSSSSDALQGFHPILAGWFDRAFGEPTDVQLQAWASIRSGAHTLIAAPTGSGKTLAALLPCLDQIVRDKQASGGSWSAGVRTLYITPLKALNNDIQHHLVGFISEIEQDVRERTAGGDNDGEWPGIATAVRTGDTPSSERARMARRPPEVLVTTPESLYLLLTSAKGRAMLRTVRSVIVDEIHGIAGDKRGAHLTLSLERLTALCEHRVQRIGVSATQKPMSRMARFLGGWEAANGTDYQDDRADPGEETDEAQPLRHVLGYHPRPVAIIESMMAKTMHVRVTMPDFSRFAQSREAAVWTPIVERLLQLMAGATSVLLFVNSRRLCERLVLRLNEQAGEDFARAHHGSLARERRLAVEEQLKSGRLRCLVATSSLELGIDVGHIDLVLQVDPPMDAASGIQRIGRAGHAVGDISRGVILARSRSQLPEAAVLCRSVVRREIEAIELPRRPIDVLSQHIVSAAAAEEIGVDELHALICGSECYREYPRAELESVLMVLAGFYPFARPLIDWDRERDVVARLPLTPVAAVTGVGTIPQSSAYPVHHADSRVHLGELDEEYIHESRPGDVFQLGTSSWMISRIDHDRVYVQEAPNRFSEIPFWRNEPGGRGVRLGVRLGRFLGELSTRLRLRDAQADDDEEAESLLEADTVRWLDAEYGLDRTAAEQLIDLARAQHKALGLPTDKLILIEHYRDLTNQTRVVVHTLFGRKLNRTWLLAIEQQFGRLLPYKLYGNAKDNGIELVLAEGDNSWLNKLWHIAADSLEQLLTEAIAGSPMLGISFRRIAETSLLLSRSFTRTPMWQKRLRSEELLKQALPYADQFPYLLEAMRESLHVYLDAEGLKRLLTEIAAGEIEIVVKETKAPSPFAAQFIADYVNTQIYEGDGLSAATQLQLLSVSRSMASALFGETALREAVDPAVAQAERARLSAGQGELRRPDDLYATLKRRGDLATDELAKLLEADDAAMAEALEMLVASGRVVAYRFGDAGERWICADERELYERFPAGEDAAAFIAGRYAEHRLSFTDAELRKRYPALNATDAAAVVELLLRHDLIEQAPFAENAEERLWTSRRIAKRLIRLTMEKARKQAEPTAPVRWCAEISRLQHVLEGTQLAGIDGLRAVIAQLQGFYLPVSHWESIIFPSRVNGYRKEDLDLLCASGEVIWLGRKEEGEKEGKIAFFLAESRALYLPCLKKGGPAVASKHPELLARLREGGAMFLTRLGRESGLAPSELLPALIDLVWEGAVANDQFAPMRIHAQTKGKQLAKTGSGLGRWYWTGSLLEEDFQPDDGNNAHGGRGGGETESILQWTQHLLDSFGLVSKELAGHISPYGWDAHLQALRQLEHLGIVTRGVLVAGEPALQFARREQLAAVGRQIAPGETDGYTIISAVDPANPFGLSTDWPEAPGAGFARKSGNYLVLQGGRWRYWIESNGRKVVAMTQESEMTDVAVDTAPASASLDAPGLKQVLRTVLRRGSLSKIKIEQWNGAAIADSPAAGVLQALGAERDKQSLVLWPSNLQ</sequence>
<dbReference type="SMART" id="SM00490">
    <property type="entry name" value="HELICc"/>
    <property type="match status" value="1"/>
</dbReference>
<keyword evidence="4 12" id="KW-0347">Helicase</keyword>
<dbReference type="InterPro" id="IPR055368">
    <property type="entry name" value="WH3_Lhr"/>
</dbReference>
<dbReference type="Pfam" id="PF00270">
    <property type="entry name" value="DEAD"/>
    <property type="match status" value="1"/>
</dbReference>
<dbReference type="Pfam" id="PF00271">
    <property type="entry name" value="Helicase_C"/>
    <property type="match status" value="1"/>
</dbReference>
<dbReference type="EMBL" id="VNHS01000015">
    <property type="protein sequence ID" value="TYP69416.1"/>
    <property type="molecule type" value="Genomic_DNA"/>
</dbReference>
<dbReference type="InterPro" id="IPR001650">
    <property type="entry name" value="Helicase_C-like"/>
</dbReference>
<gene>
    <name evidence="12" type="ORF">BCM02_11576</name>
</gene>
<keyword evidence="3" id="KW-0378">Hydrolase</keyword>
<evidence type="ECO:0000256" key="3">
    <source>
        <dbReference type="ARBA" id="ARBA00022801"/>
    </source>
</evidence>
<accession>A0A5S5BSY8</accession>
<keyword evidence="13" id="KW-1185">Reference proteome</keyword>
<dbReference type="PROSITE" id="PS51194">
    <property type="entry name" value="HELICASE_CTER"/>
    <property type="match status" value="1"/>
</dbReference>
<evidence type="ECO:0000256" key="5">
    <source>
        <dbReference type="ARBA" id="ARBA00022840"/>
    </source>
</evidence>
<feature type="domain" description="Helicase C-terminal" evidence="11">
    <location>
        <begin position="305"/>
        <end position="462"/>
    </location>
</feature>
<keyword evidence="6" id="KW-0238">DNA-binding</keyword>
<name>A0A5S5BSY8_9BACL</name>
<evidence type="ECO:0000256" key="2">
    <source>
        <dbReference type="ARBA" id="ARBA00022763"/>
    </source>
</evidence>
<dbReference type="InterPro" id="IPR014001">
    <property type="entry name" value="Helicase_ATP-bd"/>
</dbReference>
<dbReference type="InterPro" id="IPR013701">
    <property type="entry name" value="Lhr-like_DEAD/DEAH_assoc"/>
</dbReference>
<feature type="domain" description="Helicase ATP-binding" evidence="10">
    <location>
        <begin position="34"/>
        <end position="236"/>
    </location>
</feature>
<evidence type="ECO:0000256" key="6">
    <source>
        <dbReference type="ARBA" id="ARBA00023125"/>
    </source>
</evidence>
<dbReference type="GO" id="GO:0005524">
    <property type="term" value="F:ATP binding"/>
    <property type="evidence" value="ECO:0007669"/>
    <property type="project" value="UniProtKB-KW"/>
</dbReference>
<reference evidence="12 13" key="1">
    <citation type="submission" date="2019-07" db="EMBL/GenBank/DDBJ databases">
        <title>Genomic Encyclopedia of Type Strains, Phase III (KMG-III): the genomes of soil and plant-associated and newly described type strains.</title>
        <authorList>
            <person name="Whitman W."/>
        </authorList>
    </citation>
    <scope>NUCLEOTIDE SEQUENCE [LARGE SCALE GENOMIC DNA]</scope>
    <source>
        <strain evidence="12 13">BL24</strain>
    </source>
</reference>
<evidence type="ECO:0000256" key="8">
    <source>
        <dbReference type="ARBA" id="ARBA00023235"/>
    </source>
</evidence>
<comment type="caution">
    <text evidence="12">The sequence shown here is derived from an EMBL/GenBank/DDBJ whole genome shotgun (WGS) entry which is preliminary data.</text>
</comment>
<dbReference type="PANTHER" id="PTHR47962:SF5">
    <property type="entry name" value="ATP-DEPENDENT HELICASE LHR-RELATED"/>
    <property type="match status" value="1"/>
</dbReference>
<dbReference type="Pfam" id="PF23235">
    <property type="entry name" value="WHD_3rd_Lhr"/>
    <property type="match status" value="1"/>
</dbReference>
<keyword evidence="7" id="KW-0234">DNA repair</keyword>
<dbReference type="SUPFAM" id="SSF52540">
    <property type="entry name" value="P-loop containing nucleoside triphosphate hydrolases"/>
    <property type="match status" value="1"/>
</dbReference>
<evidence type="ECO:0000259" key="10">
    <source>
        <dbReference type="PROSITE" id="PS51192"/>
    </source>
</evidence>
<dbReference type="Proteomes" id="UP000323257">
    <property type="component" value="Unassembled WGS sequence"/>
</dbReference>
<keyword evidence="1" id="KW-0547">Nucleotide-binding</keyword>
<organism evidence="12 13">
    <name type="scientific">Paenibacillus methanolicus</name>
    <dbReference type="NCBI Taxonomy" id="582686"/>
    <lineage>
        <taxon>Bacteria</taxon>
        <taxon>Bacillati</taxon>
        <taxon>Bacillota</taxon>
        <taxon>Bacilli</taxon>
        <taxon>Bacillales</taxon>
        <taxon>Paenibacillaceae</taxon>
        <taxon>Paenibacillus</taxon>
    </lineage>
</organism>
<dbReference type="GO" id="GO:0016887">
    <property type="term" value="F:ATP hydrolysis activity"/>
    <property type="evidence" value="ECO:0007669"/>
    <property type="project" value="TreeGrafter"/>
</dbReference>
<dbReference type="PROSITE" id="PS51192">
    <property type="entry name" value="HELICASE_ATP_BIND_1"/>
    <property type="match status" value="1"/>
</dbReference>
<dbReference type="Gene3D" id="3.40.50.300">
    <property type="entry name" value="P-loop containing nucleotide triphosphate hydrolases"/>
    <property type="match status" value="2"/>
</dbReference>
<protein>
    <submittedName>
        <fullName evidence="12">ATP-dependent Lhr-like helicase</fullName>
    </submittedName>
</protein>
<dbReference type="InterPro" id="IPR045628">
    <property type="entry name" value="Lhr_WH_dom"/>
</dbReference>
<keyword evidence="2" id="KW-0227">DNA damage</keyword>
<dbReference type="Pfam" id="PF23234">
    <property type="entry name" value="WHD_4th_Lhr"/>
    <property type="match status" value="1"/>
</dbReference>
<dbReference type="GO" id="GO:0004386">
    <property type="term" value="F:helicase activity"/>
    <property type="evidence" value="ECO:0007669"/>
    <property type="project" value="UniProtKB-KW"/>
</dbReference>
<dbReference type="InterPro" id="IPR011545">
    <property type="entry name" value="DEAD/DEAH_box_helicase_dom"/>
</dbReference>
<dbReference type="PANTHER" id="PTHR47962">
    <property type="entry name" value="ATP-DEPENDENT HELICASE LHR-RELATED-RELATED"/>
    <property type="match status" value="1"/>
</dbReference>
<dbReference type="SMART" id="SM00487">
    <property type="entry name" value="DEXDc"/>
    <property type="match status" value="1"/>
</dbReference>
<dbReference type="InterPro" id="IPR052511">
    <property type="entry name" value="ATP-dep_Helicase"/>
</dbReference>
<evidence type="ECO:0000313" key="12">
    <source>
        <dbReference type="EMBL" id="TYP69416.1"/>
    </source>
</evidence>
<proteinExistence type="predicted"/>
<dbReference type="Pfam" id="PF08494">
    <property type="entry name" value="DEAD_assoc"/>
    <property type="match status" value="1"/>
</dbReference>
<dbReference type="OrthoDB" id="9774462at2"/>
<dbReference type="RefSeq" id="WP_148933086.1">
    <property type="nucleotide sequence ID" value="NZ_VNHS01000015.1"/>
</dbReference>
<feature type="region of interest" description="Disordered" evidence="9">
    <location>
        <begin position="114"/>
        <end position="145"/>
    </location>
</feature>
<evidence type="ECO:0000256" key="1">
    <source>
        <dbReference type="ARBA" id="ARBA00022741"/>
    </source>
</evidence>
<dbReference type="GO" id="GO:0003677">
    <property type="term" value="F:DNA binding"/>
    <property type="evidence" value="ECO:0007669"/>
    <property type="project" value="UniProtKB-KW"/>
</dbReference>
<evidence type="ECO:0000256" key="9">
    <source>
        <dbReference type="SAM" id="MobiDB-lite"/>
    </source>
</evidence>
<evidence type="ECO:0000256" key="7">
    <source>
        <dbReference type="ARBA" id="ARBA00023204"/>
    </source>
</evidence>
<evidence type="ECO:0000313" key="13">
    <source>
        <dbReference type="Proteomes" id="UP000323257"/>
    </source>
</evidence>
<keyword evidence="5" id="KW-0067">ATP-binding</keyword>
<dbReference type="InterPro" id="IPR027417">
    <property type="entry name" value="P-loop_NTPase"/>
</dbReference>
<dbReference type="GO" id="GO:0006281">
    <property type="term" value="P:DNA repair"/>
    <property type="evidence" value="ECO:0007669"/>
    <property type="project" value="UniProtKB-KW"/>
</dbReference>